<feature type="transmembrane region" description="Helical" evidence="8">
    <location>
        <begin position="415"/>
        <end position="434"/>
    </location>
</feature>
<dbReference type="GO" id="GO:0005524">
    <property type="term" value="F:ATP binding"/>
    <property type="evidence" value="ECO:0007669"/>
    <property type="project" value="UniProtKB-KW"/>
</dbReference>
<dbReference type="InterPro" id="IPR026082">
    <property type="entry name" value="ABCA"/>
</dbReference>
<keyword evidence="2" id="KW-0813">Transport</keyword>
<keyword evidence="5" id="KW-0067">ATP-binding</keyword>
<dbReference type="InterPro" id="IPR013525">
    <property type="entry name" value="ABC2_TM"/>
</dbReference>
<gene>
    <name evidence="11" type="ORF">NAEGRDRAFT_69484</name>
</gene>
<dbReference type="eggNOG" id="KOG0059">
    <property type="taxonomic scope" value="Eukaryota"/>
</dbReference>
<keyword evidence="4" id="KW-0547">Nucleotide-binding</keyword>
<dbReference type="InterPro" id="IPR027417">
    <property type="entry name" value="P-loop_NTPase"/>
</dbReference>
<evidence type="ECO:0000256" key="2">
    <source>
        <dbReference type="ARBA" id="ARBA00022448"/>
    </source>
</evidence>
<evidence type="ECO:0000313" key="11">
    <source>
        <dbReference type="EMBL" id="EFC42739.1"/>
    </source>
</evidence>
<dbReference type="GO" id="GO:0140359">
    <property type="term" value="F:ABC-type transporter activity"/>
    <property type="evidence" value="ECO:0007669"/>
    <property type="project" value="InterPro"/>
</dbReference>
<dbReference type="GO" id="GO:0016887">
    <property type="term" value="F:ATP hydrolysis activity"/>
    <property type="evidence" value="ECO:0007669"/>
    <property type="project" value="InterPro"/>
</dbReference>
<sequence>MQLLSPIIILVILVVMKEVLQANFSGESAIHQPIELIHKGIQVPTQQSYDNGIALKFYECKPNGGRACYKLVYSANGISFGEKVMELLISDYNLKQDTDYKMFTTKSEMENWMYTHQNQTMFGISFIPNGPLDTIDTISYTMYYNRTREDLKTPLLSLQNLIDNNIVYLRMKDLGRTQELADSRNSIQVDFKSFPQPPQSKNGEVLLYNYSGPTFFSIGAMIVLIISLNSLVVEKEFRLRFAMIMMGMKESAYFLSWFITFLIICAVFSLVNVIGGMIFQISIFLNTDFIVLYVLFFSFTFSLICLAFLLSTFIKESKSALVLGFTVLAISFILNLTVSNSNIVYMLYSSSITPLIVVIFSFYPPFNFAKVFIDIAVKALPVYDSTQRKYVTGPGYTIEDLFIGKNTYDYVPGSWLGILTLFLNGLLFLVLYWYCDNVISDGNGVRKSPIFFLYPSYWGINRWKSKSKLDANDETDMHQMETQDIKNEFSKARDFNQNAIVRIISLRRTFSSFLAKIALKILPAKFRKFFSEKKALKGLNLIVQDNQCVSLLGHNGAGKSTTMNILTGLFQQSSGEAFIAGLNVRDSMEDIRKQLGMCPQHDILWDDLTAEEHLELFGDLKGVPRKQRTEQVSNFLESVDLSKVGHHLTKTYSGGMKRRLSICIACIGNPKLVLLDEPTTGLDPYSRKKAWNLIHKMKEGRAMILTTHAMDEADYLSDKIAIMAHGQLKCVGNSLSIKAQYGSGYNLMVVANTGHEQHVISMVNSRISNVNIVSESAGNFIFNIPKQQLAELSDLISDLENSTLGIKDWGISQTTLEEVYLKVTQKSDFSYANVKSSSIAKNQELDEVKV</sequence>
<dbReference type="AlphaFoldDB" id="D2VKR2"/>
<name>D2VKR2_NAEGR</name>
<dbReference type="CDD" id="cd03263">
    <property type="entry name" value="ABC_subfamily_A"/>
    <property type="match status" value="1"/>
</dbReference>
<dbReference type="InterPro" id="IPR003593">
    <property type="entry name" value="AAA+_ATPase"/>
</dbReference>
<dbReference type="OMA" id="CMTINDI"/>
<evidence type="ECO:0000256" key="7">
    <source>
        <dbReference type="ARBA" id="ARBA00023136"/>
    </source>
</evidence>
<keyword evidence="7 8" id="KW-0472">Membrane</keyword>
<feature type="transmembrane region" description="Helical" evidence="8">
    <location>
        <begin position="290"/>
        <end position="313"/>
    </location>
</feature>
<dbReference type="Proteomes" id="UP000006671">
    <property type="component" value="Unassembled WGS sequence"/>
</dbReference>
<evidence type="ECO:0000256" key="3">
    <source>
        <dbReference type="ARBA" id="ARBA00022692"/>
    </source>
</evidence>
<dbReference type="SMART" id="SM00382">
    <property type="entry name" value="AAA"/>
    <property type="match status" value="1"/>
</dbReference>
<feature type="signal peptide" evidence="9">
    <location>
        <begin position="1"/>
        <end position="22"/>
    </location>
</feature>
<keyword evidence="9" id="KW-0732">Signal</keyword>
<organism evidence="12">
    <name type="scientific">Naegleria gruberi</name>
    <name type="common">Amoeba</name>
    <dbReference type="NCBI Taxonomy" id="5762"/>
    <lineage>
        <taxon>Eukaryota</taxon>
        <taxon>Discoba</taxon>
        <taxon>Heterolobosea</taxon>
        <taxon>Tetramitia</taxon>
        <taxon>Eutetramitia</taxon>
        <taxon>Vahlkampfiidae</taxon>
        <taxon>Naegleria</taxon>
    </lineage>
</organism>
<evidence type="ECO:0000313" key="12">
    <source>
        <dbReference type="Proteomes" id="UP000006671"/>
    </source>
</evidence>
<dbReference type="RefSeq" id="XP_002675483.1">
    <property type="nucleotide sequence ID" value="XM_002675437.1"/>
</dbReference>
<accession>D2VKR2</accession>
<dbReference type="GO" id="GO:0016020">
    <property type="term" value="C:membrane"/>
    <property type="evidence" value="ECO:0007669"/>
    <property type="project" value="UniProtKB-SubCell"/>
</dbReference>
<dbReference type="InParanoid" id="D2VKR2"/>
<evidence type="ECO:0000256" key="1">
    <source>
        <dbReference type="ARBA" id="ARBA00004141"/>
    </source>
</evidence>
<dbReference type="InterPro" id="IPR003439">
    <property type="entry name" value="ABC_transporter-like_ATP-bd"/>
</dbReference>
<dbReference type="KEGG" id="ngr:NAEGRDRAFT_69484"/>
<dbReference type="GO" id="GO:0005319">
    <property type="term" value="F:lipid transporter activity"/>
    <property type="evidence" value="ECO:0007669"/>
    <property type="project" value="TreeGrafter"/>
</dbReference>
<keyword evidence="6 8" id="KW-1133">Transmembrane helix</keyword>
<dbReference type="SUPFAM" id="SSF52540">
    <property type="entry name" value="P-loop containing nucleoside triphosphate hydrolases"/>
    <property type="match status" value="1"/>
</dbReference>
<dbReference type="VEuPathDB" id="AmoebaDB:NAEGRDRAFT_69484"/>
<dbReference type="Pfam" id="PF00005">
    <property type="entry name" value="ABC_tran"/>
    <property type="match status" value="1"/>
</dbReference>
<evidence type="ECO:0000256" key="6">
    <source>
        <dbReference type="ARBA" id="ARBA00022989"/>
    </source>
</evidence>
<evidence type="ECO:0000256" key="9">
    <source>
        <dbReference type="SAM" id="SignalP"/>
    </source>
</evidence>
<feature type="transmembrane region" description="Helical" evidence="8">
    <location>
        <begin position="215"/>
        <end position="233"/>
    </location>
</feature>
<evidence type="ECO:0000256" key="4">
    <source>
        <dbReference type="ARBA" id="ARBA00022741"/>
    </source>
</evidence>
<dbReference type="Pfam" id="PF12698">
    <property type="entry name" value="ABC2_membrane_3"/>
    <property type="match status" value="1"/>
</dbReference>
<feature type="transmembrane region" description="Helical" evidence="8">
    <location>
        <begin position="343"/>
        <end position="363"/>
    </location>
</feature>
<feature type="domain" description="ABC transporter" evidence="10">
    <location>
        <begin position="519"/>
        <end position="750"/>
    </location>
</feature>
<evidence type="ECO:0000259" key="10">
    <source>
        <dbReference type="PROSITE" id="PS50893"/>
    </source>
</evidence>
<evidence type="ECO:0000256" key="5">
    <source>
        <dbReference type="ARBA" id="ARBA00022840"/>
    </source>
</evidence>
<dbReference type="FunFam" id="3.40.50.300:FF:000665">
    <property type="entry name" value="ABC transporter A family member 2"/>
    <property type="match status" value="1"/>
</dbReference>
<dbReference type="Gene3D" id="3.40.50.300">
    <property type="entry name" value="P-loop containing nucleotide triphosphate hydrolases"/>
    <property type="match status" value="1"/>
</dbReference>
<dbReference type="PROSITE" id="PS50893">
    <property type="entry name" value="ABC_TRANSPORTER_2"/>
    <property type="match status" value="1"/>
</dbReference>
<dbReference type="PANTHER" id="PTHR19229">
    <property type="entry name" value="ATP-BINDING CASSETTE TRANSPORTER SUBFAMILY A ABCA"/>
    <property type="match status" value="1"/>
</dbReference>
<comment type="subcellular location">
    <subcellularLocation>
        <location evidence="1">Membrane</location>
        <topology evidence="1">Multi-pass membrane protein</topology>
    </subcellularLocation>
</comment>
<reference evidence="11 12" key="1">
    <citation type="journal article" date="2010" name="Cell">
        <title>The genome of Naegleria gruberi illuminates early eukaryotic versatility.</title>
        <authorList>
            <person name="Fritz-Laylin L.K."/>
            <person name="Prochnik S.E."/>
            <person name="Ginger M.L."/>
            <person name="Dacks J.B."/>
            <person name="Carpenter M.L."/>
            <person name="Field M.C."/>
            <person name="Kuo A."/>
            <person name="Paredez A."/>
            <person name="Chapman J."/>
            <person name="Pham J."/>
            <person name="Shu S."/>
            <person name="Neupane R."/>
            <person name="Cipriano M."/>
            <person name="Mancuso J."/>
            <person name="Tu H."/>
            <person name="Salamov A."/>
            <person name="Lindquist E."/>
            <person name="Shapiro H."/>
            <person name="Lucas S."/>
            <person name="Grigoriev I.V."/>
            <person name="Cande W.Z."/>
            <person name="Fulton C."/>
            <person name="Rokhsar D.S."/>
            <person name="Dawson S.C."/>
        </authorList>
    </citation>
    <scope>NUCLEOTIDE SEQUENCE [LARGE SCALE GENOMIC DNA]</scope>
    <source>
        <strain evidence="11 12">NEG-M</strain>
    </source>
</reference>
<protein>
    <submittedName>
        <fullName evidence="11">Predicted protein</fullName>
    </submittedName>
</protein>
<feature type="transmembrane region" description="Helical" evidence="8">
    <location>
        <begin position="254"/>
        <end position="284"/>
    </location>
</feature>
<evidence type="ECO:0000256" key="8">
    <source>
        <dbReference type="SAM" id="Phobius"/>
    </source>
</evidence>
<dbReference type="OrthoDB" id="8061355at2759"/>
<proteinExistence type="predicted"/>
<dbReference type="GeneID" id="8854879"/>
<feature type="chain" id="PRO_5003038243" evidence="9">
    <location>
        <begin position="23"/>
        <end position="850"/>
    </location>
</feature>
<keyword evidence="3 8" id="KW-0812">Transmembrane</keyword>
<keyword evidence="12" id="KW-1185">Reference proteome</keyword>
<feature type="transmembrane region" description="Helical" evidence="8">
    <location>
        <begin position="320"/>
        <end position="337"/>
    </location>
</feature>
<dbReference type="EMBL" id="GG738878">
    <property type="protein sequence ID" value="EFC42739.1"/>
    <property type="molecule type" value="Genomic_DNA"/>
</dbReference>